<keyword evidence="8" id="KW-1185">Reference proteome</keyword>
<dbReference type="PANTHER" id="PTHR44019">
    <property type="entry name" value="WD REPEAT-CONTAINING PROTEIN 55"/>
    <property type="match status" value="1"/>
</dbReference>
<dbReference type="InterPro" id="IPR036322">
    <property type="entry name" value="WD40_repeat_dom_sf"/>
</dbReference>
<dbReference type="AlphaFoldDB" id="E4UQ78"/>
<feature type="region of interest" description="Disordered" evidence="6">
    <location>
        <begin position="344"/>
        <end position="421"/>
    </location>
</feature>
<dbReference type="SUPFAM" id="SSF50978">
    <property type="entry name" value="WD40 repeat-like"/>
    <property type="match status" value="1"/>
</dbReference>
<feature type="compositionally biased region" description="Acidic residues" evidence="6">
    <location>
        <begin position="366"/>
        <end position="380"/>
    </location>
</feature>
<feature type="compositionally biased region" description="Basic residues" evidence="6">
    <location>
        <begin position="395"/>
        <end position="405"/>
    </location>
</feature>
<dbReference type="Proteomes" id="UP000002669">
    <property type="component" value="Unassembled WGS sequence"/>
</dbReference>
<comment type="similarity">
    <text evidence="1">Belongs to the WD repeat WDR55 family.</text>
</comment>
<evidence type="ECO:0000256" key="5">
    <source>
        <dbReference type="ARBA" id="ARBA00039514"/>
    </source>
</evidence>
<keyword evidence="3" id="KW-0677">Repeat</keyword>
<dbReference type="VEuPathDB" id="FungiDB:MGYG_03005"/>
<organism evidence="8">
    <name type="scientific">Arthroderma gypseum (strain ATCC MYA-4604 / CBS 118893)</name>
    <name type="common">Microsporum gypseum</name>
    <dbReference type="NCBI Taxonomy" id="535722"/>
    <lineage>
        <taxon>Eukaryota</taxon>
        <taxon>Fungi</taxon>
        <taxon>Dikarya</taxon>
        <taxon>Ascomycota</taxon>
        <taxon>Pezizomycotina</taxon>
        <taxon>Eurotiomycetes</taxon>
        <taxon>Eurotiomycetidae</taxon>
        <taxon>Onygenales</taxon>
        <taxon>Arthrodermataceae</taxon>
        <taxon>Nannizzia</taxon>
    </lineage>
</organism>
<dbReference type="InterPro" id="IPR015943">
    <property type="entry name" value="WD40/YVTN_repeat-like_dom_sf"/>
</dbReference>
<dbReference type="InParanoid" id="E4UQ78"/>
<dbReference type="eggNOG" id="KOG2444">
    <property type="taxonomic scope" value="Eukaryota"/>
</dbReference>
<evidence type="ECO:0000256" key="1">
    <source>
        <dbReference type="ARBA" id="ARBA00007625"/>
    </source>
</evidence>
<accession>E4UQ78</accession>
<dbReference type="GO" id="GO:0005730">
    <property type="term" value="C:nucleolus"/>
    <property type="evidence" value="ECO:0007669"/>
    <property type="project" value="UniProtKB-SubCell"/>
</dbReference>
<dbReference type="GeneID" id="10030788"/>
<evidence type="ECO:0000256" key="3">
    <source>
        <dbReference type="ARBA" id="ARBA00022737"/>
    </source>
</evidence>
<keyword evidence="2" id="KW-0853">WD repeat</keyword>
<feature type="compositionally biased region" description="Basic and acidic residues" evidence="6">
    <location>
        <begin position="344"/>
        <end position="355"/>
    </location>
</feature>
<evidence type="ECO:0000256" key="6">
    <source>
        <dbReference type="SAM" id="MobiDB-lite"/>
    </source>
</evidence>
<feature type="compositionally biased region" description="Basic and acidic residues" evidence="6">
    <location>
        <begin position="381"/>
        <end position="394"/>
    </location>
</feature>
<proteinExistence type="inferred from homology"/>
<dbReference type="InterPro" id="IPR050505">
    <property type="entry name" value="WDR55/POC1"/>
</dbReference>
<evidence type="ECO:0000313" key="8">
    <source>
        <dbReference type="Proteomes" id="UP000002669"/>
    </source>
</evidence>
<gene>
    <name evidence="7" type="ORF">MGYG_03005</name>
</gene>
<dbReference type="HOGENOM" id="CLU_052691_0_0_1"/>
<protein>
    <recommendedName>
        <fullName evidence="4">WD repeat-containing protein JIP5</fullName>
    </recommendedName>
    <alternativeName>
        <fullName evidence="5">WD repeat-containing protein jip5</fullName>
    </alternativeName>
</protein>
<feature type="compositionally biased region" description="Basic and acidic residues" evidence="6">
    <location>
        <begin position="406"/>
        <end position="421"/>
    </location>
</feature>
<dbReference type="FunCoup" id="E4UQ78">
    <property type="interactions" value="104"/>
</dbReference>
<evidence type="ECO:0000313" key="7">
    <source>
        <dbReference type="EMBL" id="EFQ99997.1"/>
    </source>
</evidence>
<evidence type="ECO:0000256" key="2">
    <source>
        <dbReference type="ARBA" id="ARBA00022574"/>
    </source>
</evidence>
<dbReference type="EMBL" id="DS989823">
    <property type="protein sequence ID" value="EFQ99997.1"/>
    <property type="molecule type" value="Genomic_DNA"/>
</dbReference>
<dbReference type="Gene3D" id="2.130.10.10">
    <property type="entry name" value="YVTN repeat-like/Quinoprotein amine dehydrogenase"/>
    <property type="match status" value="1"/>
</dbReference>
<reference evidence="8" key="1">
    <citation type="journal article" date="2012" name="MBio">
        <title>Comparative genome analysis of Trichophyton rubrum and related dermatophytes reveals candidate genes involved in infection.</title>
        <authorList>
            <person name="Martinez D.A."/>
            <person name="Oliver B.G."/>
            <person name="Graeser Y."/>
            <person name="Goldberg J.M."/>
            <person name="Li W."/>
            <person name="Martinez-Rossi N.M."/>
            <person name="Monod M."/>
            <person name="Shelest E."/>
            <person name="Barton R.C."/>
            <person name="Birch E."/>
            <person name="Brakhage A.A."/>
            <person name="Chen Z."/>
            <person name="Gurr S.J."/>
            <person name="Heiman D."/>
            <person name="Heitman J."/>
            <person name="Kosti I."/>
            <person name="Rossi A."/>
            <person name="Saif S."/>
            <person name="Samalova M."/>
            <person name="Saunders C.W."/>
            <person name="Shea T."/>
            <person name="Summerbell R.C."/>
            <person name="Xu J."/>
            <person name="Young S."/>
            <person name="Zeng Q."/>
            <person name="Birren B.W."/>
            <person name="Cuomo C.A."/>
            <person name="White T.C."/>
        </authorList>
    </citation>
    <scope>NUCLEOTIDE SEQUENCE [LARGE SCALE GENOMIC DNA]</scope>
    <source>
        <strain evidence="8">ATCC MYA-4604 / CBS 118893</strain>
    </source>
</reference>
<dbReference type="OrthoDB" id="2288928at2759"/>
<name>E4UQ78_ARTGP</name>
<dbReference type="PANTHER" id="PTHR44019:SF20">
    <property type="entry name" value="WD REPEAT-CONTAINING PROTEIN 55"/>
    <property type="match status" value="1"/>
</dbReference>
<sequence>MFDTVCSYPLPADIFTQAIHPTEPIVSVGLSSGHVETFKLPAEHDSESVEKKRNGLGHIDTIWQTRRHKGSCRSLTFGIDGDILYSAGTDGWVKAAKSETGRVVTKFAVPMPRAKSLHDTDSPCLLHALSPQTLLLATDSSALHIFDLRTPSTEVSARPEQTHFPHDDYISSLTPLPPSEMSTSGFSKQWITTGGTTIAVTDLRRGVMVRSEDQGEELISSTYVTGLKAGGTSKGEKLVVGGGSGVITLWEKGVWDDQDERIIVDKSPLGGESLEVLAKAPDEVSNGKVVVAGLSDGRLKFIQLGSNSIISETRHDEVEGVAGLGFDVCGRMVSSGGSIVKVWHEAPETTGKGRDNWAPSKRHLEDSDEDDDDDDDDESDKEAAAESDEGGKEEKKRRKRKRGKGKDRTGGQHVMAFKDLD</sequence>
<dbReference type="OMA" id="QAIHPTE"/>
<dbReference type="RefSeq" id="XP_003175480.1">
    <property type="nucleotide sequence ID" value="XM_003175432.1"/>
</dbReference>
<dbReference type="STRING" id="535722.E4UQ78"/>
<evidence type="ECO:0000256" key="4">
    <source>
        <dbReference type="ARBA" id="ARBA00039238"/>
    </source>
</evidence>